<keyword evidence="6 9" id="KW-0822">Tryptophan biosynthesis</keyword>
<evidence type="ECO:0000256" key="5">
    <source>
        <dbReference type="ARBA" id="ARBA00022605"/>
    </source>
</evidence>
<evidence type="ECO:0000256" key="8">
    <source>
        <dbReference type="ARBA" id="ARBA00023235"/>
    </source>
</evidence>
<sequence>MDIRVKICGLREPEHVAAAAEAGAAYVGFVFFEKSPRHIGVAAARDLALEVPVGVAKVALTVNADDAFLDQLVDAVPLDMLQLHGGESPERVAEIRARFGLPVMKAVGIAGPEDVAQIDAYGAVADQLLIDAKPPKGADLPGGNGLAFDWRLVNRKYWPCPWMLAGGLTAANVAEAVRMTGARQVDVSSGVESAPGVKDAGLIRDFVKAAQGQAVPVLR</sequence>
<evidence type="ECO:0000256" key="2">
    <source>
        <dbReference type="ARBA" id="ARBA00004664"/>
    </source>
</evidence>
<evidence type="ECO:0000256" key="4">
    <source>
        <dbReference type="ARBA" id="ARBA00022272"/>
    </source>
</evidence>
<evidence type="ECO:0000256" key="1">
    <source>
        <dbReference type="ARBA" id="ARBA00001164"/>
    </source>
</evidence>
<dbReference type="AlphaFoldDB" id="A0A1I4HDB6"/>
<accession>A0A1I4HDB6</accession>
<dbReference type="STRING" id="254406.SAMN04488042_10134"/>
<dbReference type="EC" id="5.3.1.24" evidence="3 9"/>
<dbReference type="GO" id="GO:0004640">
    <property type="term" value="F:phosphoribosylanthranilate isomerase activity"/>
    <property type="evidence" value="ECO:0007669"/>
    <property type="project" value="UniProtKB-UniRule"/>
</dbReference>
<evidence type="ECO:0000256" key="9">
    <source>
        <dbReference type="HAMAP-Rule" id="MF_00135"/>
    </source>
</evidence>
<comment type="catalytic activity">
    <reaction evidence="1 9">
        <text>N-(5-phospho-beta-D-ribosyl)anthranilate = 1-(2-carboxyphenylamino)-1-deoxy-D-ribulose 5-phosphate</text>
        <dbReference type="Rhea" id="RHEA:21540"/>
        <dbReference type="ChEBI" id="CHEBI:18277"/>
        <dbReference type="ChEBI" id="CHEBI:58613"/>
        <dbReference type="EC" id="5.3.1.24"/>
    </reaction>
</comment>
<dbReference type="CDD" id="cd00405">
    <property type="entry name" value="PRAI"/>
    <property type="match status" value="1"/>
</dbReference>
<organism evidence="11 12">
    <name type="scientific">Shimia aestuarii</name>
    <dbReference type="NCBI Taxonomy" id="254406"/>
    <lineage>
        <taxon>Bacteria</taxon>
        <taxon>Pseudomonadati</taxon>
        <taxon>Pseudomonadota</taxon>
        <taxon>Alphaproteobacteria</taxon>
        <taxon>Rhodobacterales</taxon>
        <taxon>Roseobacteraceae</taxon>
    </lineage>
</organism>
<dbReference type="EMBL" id="FOTQ01000001">
    <property type="protein sequence ID" value="SFL39637.1"/>
    <property type="molecule type" value="Genomic_DNA"/>
</dbReference>
<dbReference type="OrthoDB" id="9796196at2"/>
<keyword evidence="8 9" id="KW-0413">Isomerase</keyword>
<dbReference type="NCBIfam" id="NF002295">
    <property type="entry name" value="PRK01222.1-1"/>
    <property type="match status" value="1"/>
</dbReference>
<dbReference type="UniPathway" id="UPA00035">
    <property type="reaction ID" value="UER00042"/>
</dbReference>
<dbReference type="Proteomes" id="UP000199144">
    <property type="component" value="Unassembled WGS sequence"/>
</dbReference>
<proteinExistence type="inferred from homology"/>
<dbReference type="RefSeq" id="WP_093089944.1">
    <property type="nucleotide sequence ID" value="NZ_FOTQ01000001.1"/>
</dbReference>
<dbReference type="InterPro" id="IPR011060">
    <property type="entry name" value="RibuloseP-bd_barrel"/>
</dbReference>
<feature type="domain" description="N-(5'phosphoribosyl) anthranilate isomerase (PRAI)" evidence="10">
    <location>
        <begin position="5"/>
        <end position="208"/>
    </location>
</feature>
<protein>
    <recommendedName>
        <fullName evidence="4 9">N-(5'-phosphoribosyl)anthranilate isomerase</fullName>
        <shortName evidence="9">PRAI</shortName>
        <ecNumber evidence="3 9">5.3.1.24</ecNumber>
    </recommendedName>
</protein>
<evidence type="ECO:0000256" key="6">
    <source>
        <dbReference type="ARBA" id="ARBA00022822"/>
    </source>
</evidence>
<dbReference type="PANTHER" id="PTHR42894:SF1">
    <property type="entry name" value="N-(5'-PHOSPHORIBOSYL)ANTHRANILATE ISOMERASE"/>
    <property type="match status" value="1"/>
</dbReference>
<dbReference type="HAMAP" id="MF_00135">
    <property type="entry name" value="PRAI"/>
    <property type="match status" value="1"/>
</dbReference>
<gene>
    <name evidence="9" type="primary">trpF</name>
    <name evidence="11" type="ORF">SAMN04488042_10134</name>
</gene>
<evidence type="ECO:0000259" key="10">
    <source>
        <dbReference type="Pfam" id="PF00697"/>
    </source>
</evidence>
<dbReference type="PANTHER" id="PTHR42894">
    <property type="entry name" value="N-(5'-PHOSPHORIBOSYL)ANTHRANILATE ISOMERASE"/>
    <property type="match status" value="1"/>
</dbReference>
<comment type="pathway">
    <text evidence="2 9">Amino-acid biosynthesis; L-tryptophan biosynthesis; L-tryptophan from chorismate: step 3/5.</text>
</comment>
<dbReference type="InterPro" id="IPR044643">
    <property type="entry name" value="TrpF_fam"/>
</dbReference>
<dbReference type="SUPFAM" id="SSF51366">
    <property type="entry name" value="Ribulose-phoshate binding barrel"/>
    <property type="match status" value="1"/>
</dbReference>
<dbReference type="Pfam" id="PF00697">
    <property type="entry name" value="PRAI"/>
    <property type="match status" value="1"/>
</dbReference>
<evidence type="ECO:0000256" key="3">
    <source>
        <dbReference type="ARBA" id="ARBA00012572"/>
    </source>
</evidence>
<evidence type="ECO:0000313" key="11">
    <source>
        <dbReference type="EMBL" id="SFL39637.1"/>
    </source>
</evidence>
<dbReference type="GO" id="GO:0000162">
    <property type="term" value="P:L-tryptophan biosynthetic process"/>
    <property type="evidence" value="ECO:0007669"/>
    <property type="project" value="UniProtKB-UniRule"/>
</dbReference>
<evidence type="ECO:0000313" key="12">
    <source>
        <dbReference type="Proteomes" id="UP000199144"/>
    </source>
</evidence>
<dbReference type="InterPro" id="IPR001240">
    <property type="entry name" value="PRAI_dom"/>
</dbReference>
<reference evidence="11 12" key="1">
    <citation type="submission" date="2016-10" db="EMBL/GenBank/DDBJ databases">
        <authorList>
            <person name="de Groot N.N."/>
        </authorList>
    </citation>
    <scope>NUCLEOTIDE SEQUENCE [LARGE SCALE GENOMIC DNA]</scope>
    <source>
        <strain evidence="11 12">DSM 15283</strain>
    </source>
</reference>
<dbReference type="Gene3D" id="3.20.20.70">
    <property type="entry name" value="Aldolase class I"/>
    <property type="match status" value="1"/>
</dbReference>
<name>A0A1I4HDB6_9RHOB</name>
<evidence type="ECO:0000256" key="7">
    <source>
        <dbReference type="ARBA" id="ARBA00023141"/>
    </source>
</evidence>
<keyword evidence="7 9" id="KW-0057">Aromatic amino acid biosynthesis</keyword>
<keyword evidence="12" id="KW-1185">Reference proteome</keyword>
<keyword evidence="5 9" id="KW-0028">Amino-acid biosynthesis</keyword>
<comment type="similarity">
    <text evidence="9">Belongs to the TrpF family.</text>
</comment>
<dbReference type="InterPro" id="IPR013785">
    <property type="entry name" value="Aldolase_TIM"/>
</dbReference>